<name>A0A9Q9STW3_MOOP1</name>
<sequence length="64" mass="7237">MSSSIKTVRLLMRSRPCLLNPSRPSPCLLIPIFQSRTTDVDGEMGRWGDGQMKLMCSRNEPELV</sequence>
<reference evidence="1" key="1">
    <citation type="journal article" date="2017" name="Proc. Natl. Acad. Sci. U.S.A.">
        <title>Comparative genomics uncovers the prolific and distinctive metabolic potential of the cyanobacterial genus Moorea.</title>
        <authorList>
            <person name="Leao T."/>
            <person name="Castelao G."/>
            <person name="Korobeynikov A."/>
            <person name="Monroe E.A."/>
            <person name="Podell S."/>
            <person name="Glukhov E."/>
            <person name="Allen E.E."/>
            <person name="Gerwick W.H."/>
            <person name="Gerwick L."/>
        </authorList>
    </citation>
    <scope>NUCLEOTIDE SEQUENCE</scope>
    <source>
        <strain evidence="1">JHB</strain>
    </source>
</reference>
<organism evidence="1">
    <name type="scientific">Moorena producens (strain JHB)</name>
    <dbReference type="NCBI Taxonomy" id="1454205"/>
    <lineage>
        <taxon>Bacteria</taxon>
        <taxon>Bacillati</taxon>
        <taxon>Cyanobacteriota</taxon>
        <taxon>Cyanophyceae</taxon>
        <taxon>Coleofasciculales</taxon>
        <taxon>Coleofasciculaceae</taxon>
        <taxon>Moorena</taxon>
    </lineage>
</organism>
<dbReference type="AlphaFoldDB" id="A0A9Q9STW3"/>
<evidence type="ECO:0000313" key="1">
    <source>
        <dbReference type="EMBL" id="WAN69567.1"/>
    </source>
</evidence>
<dbReference type="Proteomes" id="UP000176944">
    <property type="component" value="Chromosome"/>
</dbReference>
<dbReference type="EMBL" id="CP017708">
    <property type="protein sequence ID" value="WAN69567.1"/>
    <property type="molecule type" value="Genomic_DNA"/>
</dbReference>
<gene>
    <name evidence="1" type="ORF">BJP36_36375</name>
</gene>
<accession>A0A9Q9STW3</accession>
<reference evidence="1" key="2">
    <citation type="submission" date="2022-10" db="EMBL/GenBank/DDBJ databases">
        <authorList>
            <person name="Ngo T.-E."/>
        </authorList>
    </citation>
    <scope>NUCLEOTIDE SEQUENCE</scope>
    <source>
        <strain evidence="1">JHB</strain>
    </source>
</reference>
<protein>
    <submittedName>
        <fullName evidence="1">Uncharacterized protein</fullName>
    </submittedName>
</protein>
<proteinExistence type="predicted"/>